<evidence type="ECO:0000259" key="3">
    <source>
        <dbReference type="PROSITE" id="PS51176"/>
    </source>
</evidence>
<dbReference type="EC" id="1.3.1.12" evidence="4"/>
<evidence type="ECO:0000256" key="2">
    <source>
        <dbReference type="SAM" id="Phobius"/>
    </source>
</evidence>
<dbReference type="SUPFAM" id="SSF51735">
    <property type="entry name" value="NAD(P)-binding Rossmann-fold domains"/>
    <property type="match status" value="1"/>
</dbReference>
<dbReference type="Pfam" id="PF02153">
    <property type="entry name" value="PDH_N"/>
    <property type="match status" value="1"/>
</dbReference>
<evidence type="ECO:0000313" key="5">
    <source>
        <dbReference type="Proteomes" id="UP001235094"/>
    </source>
</evidence>
<evidence type="ECO:0000313" key="4">
    <source>
        <dbReference type="EMBL" id="MDQ0511216.1"/>
    </source>
</evidence>
<dbReference type="Gene3D" id="1.10.3660.10">
    <property type="entry name" value="6-phosphogluconate dehydrogenase C-terminal like domain"/>
    <property type="match status" value="1"/>
</dbReference>
<dbReference type="Proteomes" id="UP001235094">
    <property type="component" value="Unassembled WGS sequence"/>
</dbReference>
<dbReference type="InterPro" id="IPR008927">
    <property type="entry name" value="6-PGluconate_DH-like_C_sf"/>
</dbReference>
<evidence type="ECO:0000256" key="1">
    <source>
        <dbReference type="ARBA" id="ARBA00023002"/>
    </source>
</evidence>
<feature type="domain" description="Prephenate/arogenate dehydrogenase" evidence="3">
    <location>
        <begin position="13"/>
        <end position="302"/>
    </location>
</feature>
<keyword evidence="1 4" id="KW-0560">Oxidoreductase</keyword>
<dbReference type="InterPro" id="IPR036291">
    <property type="entry name" value="NAD(P)-bd_dom_sf"/>
</dbReference>
<sequence length="311" mass="32989">MVLDPPLAHPLVGRLAIIGIGLIGSSILRAAAARKLAGTLIAYDGNEAVRARAAGLGLADLVAETPAQAVADADIIILCVPVGAMAAVAQDIAPHVKPGAIVSDVGSVKASVLNALRAHLPEGVHVIPGHPVAGTEYSGPDAGFATLFQNRWSILTPPEGADADAVARLSQLWSAMGANVETMTPEHHDLVLAITSHVPHLIAYNIVGTAADLEDVTQSEVIKYSAGGFRDFTRIAASDPTMWRDVFLNNREAVIEVLGRFTEDLIALQRAIRWAEGDKLFDLFTRTRAIRRSIIEIGQETAEPDFGRERG</sequence>
<protein>
    <submittedName>
        <fullName evidence="4">Cyclohexadieny/prephenate dehydrogenase</fullName>
        <ecNumber evidence="4">1.3.1.12</ecNumber>
        <ecNumber evidence="4">1.3.1.43</ecNumber>
    </submittedName>
</protein>
<dbReference type="GO" id="GO:0047794">
    <property type="term" value="F:cyclohexadienyl dehydrogenase activity"/>
    <property type="evidence" value="ECO:0007669"/>
    <property type="project" value="UniProtKB-EC"/>
</dbReference>
<proteinExistence type="predicted"/>
<comment type="caution">
    <text evidence="4">The sequence shown here is derived from an EMBL/GenBank/DDBJ whole genome shotgun (WGS) entry which is preliminary data.</text>
</comment>
<gene>
    <name evidence="4" type="ORF">QOZ99_002112</name>
</gene>
<dbReference type="Pfam" id="PF20463">
    <property type="entry name" value="PDH_C"/>
    <property type="match status" value="1"/>
</dbReference>
<dbReference type="InterPro" id="IPR050812">
    <property type="entry name" value="Preph/Arog_dehydrog"/>
</dbReference>
<dbReference type="Gene3D" id="3.40.50.720">
    <property type="entry name" value="NAD(P)-binding Rossmann-like Domain"/>
    <property type="match status" value="1"/>
</dbReference>
<dbReference type="RefSeq" id="WP_306889906.1">
    <property type="nucleotide sequence ID" value="NZ_JAUSVR010000005.1"/>
</dbReference>
<keyword evidence="5" id="KW-1185">Reference proteome</keyword>
<dbReference type="InterPro" id="IPR046826">
    <property type="entry name" value="PDH_N"/>
</dbReference>
<dbReference type="InterPro" id="IPR003099">
    <property type="entry name" value="Prephen_DH"/>
</dbReference>
<dbReference type="SUPFAM" id="SSF48179">
    <property type="entry name" value="6-phosphogluconate dehydrogenase C-terminal domain-like"/>
    <property type="match status" value="1"/>
</dbReference>
<dbReference type="GO" id="GO:0008977">
    <property type="term" value="F:prephenate dehydrogenase (NAD+) activity"/>
    <property type="evidence" value="ECO:0007669"/>
    <property type="project" value="UniProtKB-EC"/>
</dbReference>
<name>A0ABU0LRB5_9HYPH</name>
<dbReference type="EC" id="1.3.1.43" evidence="4"/>
<feature type="transmembrane region" description="Helical" evidence="2">
    <location>
        <begin position="12"/>
        <end position="32"/>
    </location>
</feature>
<reference evidence="4 5" key="1">
    <citation type="submission" date="2023-07" db="EMBL/GenBank/DDBJ databases">
        <title>Genomic Encyclopedia of Type Strains, Phase IV (KMG-IV): sequencing the most valuable type-strain genomes for metagenomic binning, comparative biology and taxonomic classification.</title>
        <authorList>
            <person name="Goeker M."/>
        </authorList>
    </citation>
    <scope>NUCLEOTIDE SEQUENCE [LARGE SCALE GENOMIC DNA]</scope>
    <source>
        <strain evidence="4 5">DSM 15561</strain>
    </source>
</reference>
<dbReference type="InterPro" id="IPR046825">
    <property type="entry name" value="PDH_C"/>
</dbReference>
<dbReference type="EMBL" id="JAUSVR010000005">
    <property type="protein sequence ID" value="MDQ0511216.1"/>
    <property type="molecule type" value="Genomic_DNA"/>
</dbReference>
<accession>A0ABU0LRB5</accession>
<keyword evidence="2" id="KW-0812">Transmembrane</keyword>
<keyword evidence="2" id="KW-0472">Membrane</keyword>
<dbReference type="PROSITE" id="PS51176">
    <property type="entry name" value="PDH_ADH"/>
    <property type="match status" value="1"/>
</dbReference>
<dbReference type="NCBIfam" id="NF005694">
    <property type="entry name" value="PRK07502.1"/>
    <property type="match status" value="1"/>
</dbReference>
<dbReference type="PANTHER" id="PTHR21363:SF0">
    <property type="entry name" value="PREPHENATE DEHYDROGENASE [NADP(+)]"/>
    <property type="match status" value="1"/>
</dbReference>
<keyword evidence="2" id="KW-1133">Transmembrane helix</keyword>
<dbReference type="PANTHER" id="PTHR21363">
    <property type="entry name" value="PREPHENATE DEHYDROGENASE"/>
    <property type="match status" value="1"/>
</dbReference>
<organism evidence="4 5">
    <name type="scientific">Ancylobacter amanitiformis</name>
    <dbReference type="NCBI Taxonomy" id="217069"/>
    <lineage>
        <taxon>Bacteria</taxon>
        <taxon>Pseudomonadati</taxon>
        <taxon>Pseudomonadota</taxon>
        <taxon>Alphaproteobacteria</taxon>
        <taxon>Hyphomicrobiales</taxon>
        <taxon>Xanthobacteraceae</taxon>
        <taxon>Ancylobacter</taxon>
    </lineage>
</organism>